<dbReference type="KEGG" id="ttf:THTE_1960"/>
<feature type="transmembrane region" description="Helical" evidence="6">
    <location>
        <begin position="461"/>
        <end position="478"/>
    </location>
</feature>
<dbReference type="OrthoDB" id="229421at2"/>
<name>A0A286RF49_9BACT</name>
<dbReference type="AlphaFoldDB" id="A0A286RF49"/>
<keyword evidence="4 6" id="KW-0472">Membrane</keyword>
<dbReference type="RefSeq" id="WP_095414844.1">
    <property type="nucleotide sequence ID" value="NZ_CP018477.1"/>
</dbReference>
<evidence type="ECO:0000256" key="4">
    <source>
        <dbReference type="ARBA" id="ARBA00023136"/>
    </source>
</evidence>
<evidence type="ECO:0000256" key="6">
    <source>
        <dbReference type="SAM" id="Phobius"/>
    </source>
</evidence>
<dbReference type="Proteomes" id="UP000215086">
    <property type="component" value="Chromosome"/>
</dbReference>
<feature type="transmembrane region" description="Helical" evidence="6">
    <location>
        <begin position="174"/>
        <end position="194"/>
    </location>
</feature>
<organism evidence="8 9">
    <name type="scientific">Thermogutta terrifontis</name>
    <dbReference type="NCBI Taxonomy" id="1331910"/>
    <lineage>
        <taxon>Bacteria</taxon>
        <taxon>Pseudomonadati</taxon>
        <taxon>Planctomycetota</taxon>
        <taxon>Planctomycetia</taxon>
        <taxon>Pirellulales</taxon>
        <taxon>Thermoguttaceae</taxon>
        <taxon>Thermogutta</taxon>
    </lineage>
</organism>
<proteinExistence type="predicted"/>
<feature type="transmembrane region" description="Helical" evidence="6">
    <location>
        <begin position="61"/>
        <end position="82"/>
    </location>
</feature>
<evidence type="ECO:0000256" key="5">
    <source>
        <dbReference type="SAM" id="MobiDB-lite"/>
    </source>
</evidence>
<evidence type="ECO:0000256" key="1">
    <source>
        <dbReference type="ARBA" id="ARBA00004141"/>
    </source>
</evidence>
<feature type="transmembrane region" description="Helical" evidence="6">
    <location>
        <begin position="600"/>
        <end position="620"/>
    </location>
</feature>
<evidence type="ECO:0000256" key="3">
    <source>
        <dbReference type="ARBA" id="ARBA00022989"/>
    </source>
</evidence>
<feature type="domain" description="ABC-2 type transporter transmembrane" evidence="7">
    <location>
        <begin position="63"/>
        <end position="187"/>
    </location>
</feature>
<feature type="transmembrane region" description="Helical" evidence="6">
    <location>
        <begin position="574"/>
        <end position="594"/>
    </location>
</feature>
<feature type="transmembrane region" description="Helical" evidence="6">
    <location>
        <begin position="484"/>
        <end position="502"/>
    </location>
</feature>
<feature type="transmembrane region" description="Helical" evidence="6">
    <location>
        <begin position="549"/>
        <end position="567"/>
    </location>
</feature>
<dbReference type="InterPro" id="IPR013525">
    <property type="entry name" value="ABC2_TM"/>
</dbReference>
<gene>
    <name evidence="8" type="ORF">THTE_1960</name>
</gene>
<feature type="transmembrane region" description="Helical" evidence="6">
    <location>
        <begin position="401"/>
        <end position="424"/>
    </location>
</feature>
<feature type="transmembrane region" description="Helical" evidence="6">
    <location>
        <begin position="369"/>
        <end position="389"/>
    </location>
</feature>
<evidence type="ECO:0000313" key="8">
    <source>
        <dbReference type="EMBL" id="ASV74562.1"/>
    </source>
</evidence>
<feature type="transmembrane region" description="Helical" evidence="6">
    <location>
        <begin position="21"/>
        <end position="41"/>
    </location>
</feature>
<reference evidence="8 9" key="1">
    <citation type="journal article" name="Front. Microbiol.">
        <title>Sugar Metabolism of the First Thermophilic Planctomycete Thermogutta terrifontis: Comparative Genomic and Transcriptomic Approaches.</title>
        <authorList>
            <person name="Elcheninov A.G."/>
            <person name="Menzel P."/>
            <person name="Gudbergsdottir S.R."/>
            <person name="Slesarev A.I."/>
            <person name="Kadnikov V.V."/>
            <person name="Krogh A."/>
            <person name="Bonch-Osmolovskaya E.A."/>
            <person name="Peng X."/>
            <person name="Kublanov I.V."/>
        </authorList>
    </citation>
    <scope>NUCLEOTIDE SEQUENCE [LARGE SCALE GENOMIC DNA]</scope>
    <source>
        <strain evidence="8 9">R1</strain>
    </source>
</reference>
<evidence type="ECO:0000259" key="7">
    <source>
        <dbReference type="Pfam" id="PF12698"/>
    </source>
</evidence>
<dbReference type="PANTHER" id="PTHR43471">
    <property type="entry name" value="ABC TRANSPORTER PERMEASE"/>
    <property type="match status" value="1"/>
</dbReference>
<feature type="transmembrane region" description="Helical" evidence="6">
    <location>
        <begin position="147"/>
        <end position="168"/>
    </location>
</feature>
<feature type="region of interest" description="Disordered" evidence="5">
    <location>
        <begin position="297"/>
        <end position="321"/>
    </location>
</feature>
<dbReference type="Pfam" id="PF12698">
    <property type="entry name" value="ABC2_membrane_3"/>
    <property type="match status" value="1"/>
</dbReference>
<evidence type="ECO:0000256" key="2">
    <source>
        <dbReference type="ARBA" id="ARBA00022692"/>
    </source>
</evidence>
<dbReference type="GO" id="GO:0005886">
    <property type="term" value="C:plasma membrane"/>
    <property type="evidence" value="ECO:0007669"/>
    <property type="project" value="UniProtKB-SubCell"/>
</dbReference>
<dbReference type="EMBL" id="CP018477">
    <property type="protein sequence ID" value="ASV74562.1"/>
    <property type="molecule type" value="Genomic_DNA"/>
</dbReference>
<keyword evidence="2 6" id="KW-0812">Transmembrane</keyword>
<evidence type="ECO:0000313" key="9">
    <source>
        <dbReference type="Proteomes" id="UP000215086"/>
    </source>
</evidence>
<comment type="subcellular location">
    <subcellularLocation>
        <location evidence="1">Membrane</location>
        <topology evidence="1">Multi-pass membrane protein</topology>
    </subcellularLocation>
</comment>
<keyword evidence="3 6" id="KW-1133">Transmembrane helix</keyword>
<dbReference type="PANTHER" id="PTHR43471:SF12">
    <property type="entry name" value="HYPOTHETICAL MEMBRANE PROTEIN, CONSERVED"/>
    <property type="match status" value="1"/>
</dbReference>
<sequence length="635" mass="68911">MFAGPILTREMAVCPRRWQFFLARTAYAAILLLIMCTAWLVVTGTQYIRDVGDAARFGETWFQIASPLQLVLAIFSAALVAASSVCQEKDKRTLDLLLVTELANTELVLGKLFSSLVTLLTTLVGGIPVYLFAALLGGISYGQIFRVFLVTLAAMLVAGSIGTVLAFWREKTVQAITLTILALVFWLGIGEVLAWQGERSLAGIPCSSLAVMISPWRAVLEASRPILRAEGALGILRYSWAGFLAVELVSFLVLNGIAIAGVRVWNVVRDPRRQPAEEDWATAQEAEVLEPALAAVGTSAQAQTRPSQSETTDQDGVKEATVPTPIARGAKSVEELSRLHAAPGKKREVWDNPVLWREVCTWAYGRRALLVRIGYLALFFAAFFTLAQYGETAEGVNKGLVAAVTVPVLLISLILVNTQAVIALTTERDGRTLDLLLVSDITPKEFIFGKLAGTFYNCKEYVLLPTVLCLWLGWRGWLTWEDTVYLVVGLWVLFGFVAMLGVHAGLNYVNSRHAIATSLGTVFFLFLGVAVCMRVMLAFSGSFQAQLHPFLAFMIGGGAGLYLALGIRNPSNALALASFACPLATFYALTSLFLGQTHLVFVTLVAAYSFATAAMLIPAIDEFDVATGRTTLDET</sequence>
<keyword evidence="9" id="KW-1185">Reference proteome</keyword>
<feature type="transmembrane region" description="Helical" evidence="6">
    <location>
        <begin position="119"/>
        <end position="140"/>
    </location>
</feature>
<protein>
    <recommendedName>
        <fullName evidence="7">ABC-2 type transporter transmembrane domain-containing protein</fullName>
    </recommendedName>
</protein>
<feature type="transmembrane region" description="Helical" evidence="6">
    <location>
        <begin position="514"/>
        <end position="537"/>
    </location>
</feature>
<accession>A0A286RF49</accession>
<feature type="compositionally biased region" description="Polar residues" evidence="5">
    <location>
        <begin position="298"/>
        <end position="311"/>
    </location>
</feature>
<feature type="transmembrane region" description="Helical" evidence="6">
    <location>
        <begin position="240"/>
        <end position="265"/>
    </location>
</feature>
<dbReference type="GO" id="GO:0140359">
    <property type="term" value="F:ABC-type transporter activity"/>
    <property type="evidence" value="ECO:0007669"/>
    <property type="project" value="InterPro"/>
</dbReference>